<sequence length="73" mass="7677">MDASKHALLDPASLPGASCCCCCWALKHILATPHAVSLDTTSHSPSLARIRHSSCSSRSVIFTSGSGITYGFR</sequence>
<dbReference type="Gramene" id="Kaladp0024s0348.1.v1.1">
    <property type="protein sequence ID" value="Kaladp0024s0348.1.v1.1.CDS.1"/>
    <property type="gene ID" value="Kaladp0024s0348.v1.1"/>
</dbReference>
<organism evidence="1 2">
    <name type="scientific">Kalanchoe fedtschenkoi</name>
    <name type="common">Lavender scallops</name>
    <name type="synonym">South American air plant</name>
    <dbReference type="NCBI Taxonomy" id="63787"/>
    <lineage>
        <taxon>Eukaryota</taxon>
        <taxon>Viridiplantae</taxon>
        <taxon>Streptophyta</taxon>
        <taxon>Embryophyta</taxon>
        <taxon>Tracheophyta</taxon>
        <taxon>Spermatophyta</taxon>
        <taxon>Magnoliopsida</taxon>
        <taxon>eudicotyledons</taxon>
        <taxon>Gunneridae</taxon>
        <taxon>Pentapetalae</taxon>
        <taxon>Saxifragales</taxon>
        <taxon>Crassulaceae</taxon>
        <taxon>Kalanchoe</taxon>
    </lineage>
</organism>
<dbReference type="OMA" id="EVATCAH"/>
<name>A0A7N0T6E6_KALFE</name>
<dbReference type="Proteomes" id="UP000594263">
    <property type="component" value="Unplaced"/>
</dbReference>
<accession>A0A7N0T6E6</accession>
<protein>
    <submittedName>
        <fullName evidence="1">Uncharacterized protein</fullName>
    </submittedName>
</protein>
<dbReference type="EnsemblPlants" id="Kaladp0024s0348.1.v1.1">
    <property type="protein sequence ID" value="Kaladp0024s0348.1.v1.1.CDS.1"/>
    <property type="gene ID" value="Kaladp0024s0348.v1.1"/>
</dbReference>
<evidence type="ECO:0000313" key="1">
    <source>
        <dbReference type="EnsemblPlants" id="Kaladp0024s0348.1.v1.1.CDS.1"/>
    </source>
</evidence>
<dbReference type="AlphaFoldDB" id="A0A7N0T6E6"/>
<reference evidence="1" key="1">
    <citation type="submission" date="2021-01" db="UniProtKB">
        <authorList>
            <consortium name="EnsemblPlants"/>
        </authorList>
    </citation>
    <scope>IDENTIFICATION</scope>
</reference>
<keyword evidence="2" id="KW-1185">Reference proteome</keyword>
<proteinExistence type="predicted"/>
<evidence type="ECO:0000313" key="2">
    <source>
        <dbReference type="Proteomes" id="UP000594263"/>
    </source>
</evidence>